<dbReference type="InParanoid" id="A0A2P6MMU8"/>
<sequence length="327" mass="37825">VQQAMIAALTGLLGGQRAQCVQFLWFSCLGNTSEDGACIFLPTEKVARIYGAALPIPQHFYHVLKWYISEIRPILLANNQSALEQEWLRLRHSKTDPEREEEIFSNIIHHLWIGVKGGGASHNTVSEMLGDFMAQFLDKNKSTKFAMLRRCFASHACDSKFSQEPDFRKAFADFINTSVTILLRNYNRSHGVSSMRITQDTIHQTIVQPQVHNLVNNIQDRFLNCGTQYVNAMFPVSAPVDPASYLPENDNIEEDKEVDQITWINSHIYMKSSYNFTNATLKEFKKQVEEYEKARREEEERRRPFLFGRKKQLPEQDDSTSKRQRKE</sequence>
<dbReference type="Proteomes" id="UP000241769">
    <property type="component" value="Unassembled WGS sequence"/>
</dbReference>
<dbReference type="AlphaFoldDB" id="A0A2P6MMU8"/>
<evidence type="ECO:0000256" key="1">
    <source>
        <dbReference type="SAM" id="MobiDB-lite"/>
    </source>
</evidence>
<protein>
    <submittedName>
        <fullName evidence="2">Uncharacterized protein</fullName>
    </submittedName>
</protein>
<feature type="region of interest" description="Disordered" evidence="1">
    <location>
        <begin position="289"/>
        <end position="327"/>
    </location>
</feature>
<feature type="compositionally biased region" description="Basic and acidic residues" evidence="1">
    <location>
        <begin position="289"/>
        <end position="303"/>
    </location>
</feature>
<name>A0A2P6MMU8_9EUKA</name>
<feature type="non-terminal residue" evidence="2">
    <location>
        <position position="1"/>
    </location>
</feature>
<comment type="caution">
    <text evidence="2">The sequence shown here is derived from an EMBL/GenBank/DDBJ whole genome shotgun (WGS) entry which is preliminary data.</text>
</comment>
<evidence type="ECO:0000313" key="3">
    <source>
        <dbReference type="Proteomes" id="UP000241769"/>
    </source>
</evidence>
<dbReference type="EMBL" id="MDYQ01000715">
    <property type="protein sequence ID" value="PRP73002.1"/>
    <property type="molecule type" value="Genomic_DNA"/>
</dbReference>
<gene>
    <name evidence="2" type="ORF">PROFUN_17079</name>
</gene>
<reference evidence="2 3" key="1">
    <citation type="journal article" date="2018" name="Genome Biol. Evol.">
        <title>Multiple Roots of Fruiting Body Formation in Amoebozoa.</title>
        <authorList>
            <person name="Hillmann F."/>
            <person name="Forbes G."/>
            <person name="Novohradska S."/>
            <person name="Ferling I."/>
            <person name="Riege K."/>
            <person name="Groth M."/>
            <person name="Westermann M."/>
            <person name="Marz M."/>
            <person name="Spaller T."/>
            <person name="Winckler T."/>
            <person name="Schaap P."/>
            <person name="Glockner G."/>
        </authorList>
    </citation>
    <scope>NUCLEOTIDE SEQUENCE [LARGE SCALE GENOMIC DNA]</scope>
    <source>
        <strain evidence="2 3">Jena</strain>
    </source>
</reference>
<keyword evidence="3" id="KW-1185">Reference proteome</keyword>
<evidence type="ECO:0000313" key="2">
    <source>
        <dbReference type="EMBL" id="PRP73002.1"/>
    </source>
</evidence>
<organism evidence="2 3">
    <name type="scientific">Planoprotostelium fungivorum</name>
    <dbReference type="NCBI Taxonomy" id="1890364"/>
    <lineage>
        <taxon>Eukaryota</taxon>
        <taxon>Amoebozoa</taxon>
        <taxon>Evosea</taxon>
        <taxon>Variosea</taxon>
        <taxon>Cavosteliida</taxon>
        <taxon>Cavosteliaceae</taxon>
        <taxon>Planoprotostelium</taxon>
    </lineage>
</organism>
<proteinExistence type="predicted"/>
<accession>A0A2P6MMU8</accession>